<evidence type="ECO:0000313" key="2">
    <source>
        <dbReference type="Proteomes" id="UP000246078"/>
    </source>
</evidence>
<name>A0A2V2V0L3_TRYCR</name>
<dbReference type="VEuPathDB" id="TriTrypDB:TcG_10122"/>
<reference evidence="1 2" key="1">
    <citation type="journal article" date="2018" name="Microb. Genom.">
        <title>Expanding an expanded genome: long-read sequencing of Trypanosoma cruzi.</title>
        <authorList>
            <person name="Berna L."/>
            <person name="Rodriguez M."/>
            <person name="Chiribao M.L."/>
            <person name="Parodi-Talice A."/>
            <person name="Pita S."/>
            <person name="Rijo G."/>
            <person name="Alvarez-Valin F."/>
            <person name="Robello C."/>
        </authorList>
    </citation>
    <scope>NUCLEOTIDE SEQUENCE [LARGE SCALE GENOMIC DNA]</scope>
    <source>
        <strain evidence="1 2">TCC</strain>
    </source>
</reference>
<dbReference type="EMBL" id="PRFC01000451">
    <property type="protein sequence ID" value="PWU87963.1"/>
    <property type="molecule type" value="Genomic_DNA"/>
</dbReference>
<dbReference type="VEuPathDB" id="TriTrypDB:C3747_451g15"/>
<evidence type="ECO:0000313" key="1">
    <source>
        <dbReference type="EMBL" id="PWU87963.1"/>
    </source>
</evidence>
<organism evidence="1 2">
    <name type="scientific">Trypanosoma cruzi</name>
    <dbReference type="NCBI Taxonomy" id="5693"/>
    <lineage>
        <taxon>Eukaryota</taxon>
        <taxon>Discoba</taxon>
        <taxon>Euglenozoa</taxon>
        <taxon>Kinetoplastea</taxon>
        <taxon>Metakinetoplastina</taxon>
        <taxon>Trypanosomatida</taxon>
        <taxon>Trypanosomatidae</taxon>
        <taxon>Trypanosoma</taxon>
        <taxon>Schizotrypanum</taxon>
    </lineage>
</organism>
<dbReference type="VEuPathDB" id="TriTrypDB:TcCL_Unassigned04449"/>
<dbReference type="AlphaFoldDB" id="A0A2V2V0L3"/>
<dbReference type="VEuPathDB" id="TriTrypDB:TcCLB.504491.5"/>
<comment type="caution">
    <text evidence="1">The sequence shown here is derived from an EMBL/GenBank/DDBJ whole genome shotgun (WGS) entry which is preliminary data.</text>
</comment>
<dbReference type="VEuPathDB" id="TriTrypDB:C4B63_21g193"/>
<protein>
    <submittedName>
        <fullName evidence="1">Putative retrotransposon hot spot protein (RHS)</fullName>
    </submittedName>
</protein>
<dbReference type="Proteomes" id="UP000246078">
    <property type="component" value="Unassembled WGS sequence"/>
</dbReference>
<dbReference type="VEuPathDB" id="TriTrypDB:ECC02_008932"/>
<accession>A0A2V2V0L3</accession>
<dbReference type="VEuPathDB" id="TriTrypDB:TcCL_ESM11937"/>
<sequence>MLGLVARLALLRGGGPRLPHRQALQCGCMAHRPPSRASATPNAVGTAGRNSRECPFGASGACWPQLGGATGMLHRTGVVVAPRRGSCDGSDAAARRVAGSKVWPRWTMSSTVEEILQEENTSSTNMRLSDFLWNYVGGRAAVDERLQCDDGGVCSGAG</sequence>
<gene>
    <name evidence="1" type="ORF">C3747_451g15</name>
</gene>
<proteinExistence type="predicted"/>